<keyword evidence="3" id="KW-1185">Reference proteome</keyword>
<evidence type="ECO:0000256" key="1">
    <source>
        <dbReference type="SAM" id="SignalP"/>
    </source>
</evidence>
<dbReference type="InterPro" id="IPR047803">
    <property type="entry name" value="DCD1A/B-like"/>
</dbReference>
<keyword evidence="1" id="KW-0732">Signal</keyword>
<dbReference type="InterPro" id="IPR047794">
    <property type="entry name" value="C45_proenzyme-like"/>
</dbReference>
<dbReference type="Proteomes" id="UP000014155">
    <property type="component" value="Unassembled WGS sequence"/>
</dbReference>
<dbReference type="PATRIC" id="fig|1195236.3.peg.1786"/>
<dbReference type="PANTHER" id="PTHR35190">
    <property type="entry name" value="PROTEIN DCD1B"/>
    <property type="match status" value="1"/>
</dbReference>
<sequence length="432" mass="48630">MRKYLLAGCLILLLLFQAGCGEEIPAIAGDASFQAEGVSIVNKGNYYNVEIDFTCGLTHKQLGEAYAKGILKVVPNYESLVDSYIGENLTSYENKYAMYRVEDIKPQVNKEYAEEIEGMASVFSGGSQNKFKDNKISKDEFFLFNLFTDAVRGTQCSYISVYGDRSDDHRNMVARNLDWYGGSVNQLPKIQAFITYKYTDKKVYSIGYLGYMGILTGFNDHKVFAGILDSGTNAPYSSEGRRSYPLDLRFALENTKTMKEAAEFMQDPTKLYSFNHNIGFSDPDTSIILENNFSGNGTNGHKVKRAIRTEDSKLNNNVSWGIKNSIASVNSFILYGNHDNHSSNKYNTKRWNNIKKQLQNKGSTVSFEELKEVACYADGSPGTFSESGDVYNKMTLQMVIFQPDTLKLEVFFRPKNIRKNPGNPVFEKITVS</sequence>
<proteinExistence type="predicted"/>
<protein>
    <submittedName>
        <fullName evidence="2">Uncharacterized protein</fullName>
    </submittedName>
</protein>
<organism evidence="2 3">
    <name type="scientific">Ruminiclostridium cellobioparum subsp. termitidis CT1112</name>
    <dbReference type="NCBI Taxonomy" id="1195236"/>
    <lineage>
        <taxon>Bacteria</taxon>
        <taxon>Bacillati</taxon>
        <taxon>Bacillota</taxon>
        <taxon>Clostridia</taxon>
        <taxon>Eubacteriales</taxon>
        <taxon>Oscillospiraceae</taxon>
        <taxon>Ruminiclostridium</taxon>
    </lineage>
</organism>
<accession>S0FKS5</accession>
<feature type="chain" id="PRO_5038521063" evidence="1">
    <location>
        <begin position="21"/>
        <end position="432"/>
    </location>
</feature>
<name>S0FKS5_RUMCE</name>
<reference evidence="2 3" key="1">
    <citation type="journal article" date="2013" name="Genome Announc.">
        <title>Draft Genome Sequence of the Cellulolytic, Mesophilic, Anaerobic Bacterium Clostridium termitidis Strain CT1112 (DSM 5398).</title>
        <authorList>
            <person name="Lal S."/>
            <person name="Ramachandran U."/>
            <person name="Zhang X."/>
            <person name="Munir R."/>
            <person name="Sparling R."/>
            <person name="Levin D.B."/>
        </authorList>
    </citation>
    <scope>NUCLEOTIDE SEQUENCE [LARGE SCALE GENOMIC DNA]</scope>
    <source>
        <strain evidence="2 3">CT1112</strain>
    </source>
</reference>
<dbReference type="eggNOG" id="ENOG5033TNI">
    <property type="taxonomic scope" value="Bacteria"/>
</dbReference>
<dbReference type="STRING" id="1195236.CTER_1463"/>
<evidence type="ECO:0000313" key="3">
    <source>
        <dbReference type="Proteomes" id="UP000014155"/>
    </source>
</evidence>
<comment type="caution">
    <text evidence="2">The sequence shown here is derived from an EMBL/GenBank/DDBJ whole genome shotgun (WGS) entry which is preliminary data.</text>
</comment>
<dbReference type="AlphaFoldDB" id="S0FKS5"/>
<dbReference type="EMBL" id="AORV01000026">
    <property type="protein sequence ID" value="EMS72800.1"/>
    <property type="molecule type" value="Genomic_DNA"/>
</dbReference>
<evidence type="ECO:0000313" key="2">
    <source>
        <dbReference type="EMBL" id="EMS72800.1"/>
    </source>
</evidence>
<gene>
    <name evidence="2" type="ORF">CTER_1463</name>
</gene>
<feature type="signal peptide" evidence="1">
    <location>
        <begin position="1"/>
        <end position="20"/>
    </location>
</feature>
<dbReference type="NCBIfam" id="NF040521">
    <property type="entry name" value="C45_proenzyme"/>
    <property type="match status" value="1"/>
</dbReference>
<dbReference type="PANTHER" id="PTHR35190:SF1">
    <property type="entry name" value="PEPTIDASE C45 HYDROLASE DOMAIN-CONTAINING PROTEIN"/>
    <property type="match status" value="1"/>
</dbReference>
<dbReference type="Gene3D" id="3.60.60.10">
    <property type="entry name" value="Penicillin V Acylase, Chain A"/>
    <property type="match status" value="1"/>
</dbReference>